<gene>
    <name evidence="2" type="ORF">GCM10022222_22270</name>
</gene>
<evidence type="ECO:0008006" key="4">
    <source>
        <dbReference type="Google" id="ProtNLM"/>
    </source>
</evidence>
<accession>A0ABP6VQX9</accession>
<evidence type="ECO:0000256" key="1">
    <source>
        <dbReference type="SAM" id="MobiDB-lite"/>
    </source>
</evidence>
<comment type="caution">
    <text evidence="2">The sequence shown here is derived from an EMBL/GenBank/DDBJ whole genome shotgun (WGS) entry which is preliminary data.</text>
</comment>
<dbReference type="RefSeq" id="WP_344858324.1">
    <property type="nucleotide sequence ID" value="NZ_BAAAZN010000004.1"/>
</dbReference>
<dbReference type="Proteomes" id="UP001500689">
    <property type="component" value="Unassembled WGS sequence"/>
</dbReference>
<evidence type="ECO:0000313" key="2">
    <source>
        <dbReference type="EMBL" id="GAA3538219.1"/>
    </source>
</evidence>
<reference evidence="3" key="1">
    <citation type="journal article" date="2019" name="Int. J. Syst. Evol. Microbiol.">
        <title>The Global Catalogue of Microorganisms (GCM) 10K type strain sequencing project: providing services to taxonomists for standard genome sequencing and annotation.</title>
        <authorList>
            <consortium name="The Broad Institute Genomics Platform"/>
            <consortium name="The Broad Institute Genome Sequencing Center for Infectious Disease"/>
            <person name="Wu L."/>
            <person name="Ma J."/>
        </authorList>
    </citation>
    <scope>NUCLEOTIDE SEQUENCE [LARGE SCALE GENOMIC DNA]</scope>
    <source>
        <strain evidence="3">JCM 16898</strain>
    </source>
</reference>
<sequence length="114" mass="11412">MTAPESMPETAAVRIDGAIVGGYAAKVARAADELSAAAAEVGQGATAPETYGGLGAELGVGESYARAAEALRRQLGAGVSALQSVTEALEQLSTGHAQRDADAAEQIERAGRIS</sequence>
<protein>
    <recommendedName>
        <fullName evidence="4">Excreted virulence factor EspC, type VII ESX diderm</fullName>
    </recommendedName>
</protein>
<organism evidence="2 3">
    <name type="scientific">Amycolatopsis ultiminotia</name>
    <dbReference type="NCBI Taxonomy" id="543629"/>
    <lineage>
        <taxon>Bacteria</taxon>
        <taxon>Bacillati</taxon>
        <taxon>Actinomycetota</taxon>
        <taxon>Actinomycetes</taxon>
        <taxon>Pseudonocardiales</taxon>
        <taxon>Pseudonocardiaceae</taxon>
        <taxon>Amycolatopsis</taxon>
    </lineage>
</organism>
<name>A0ABP6VQX9_9PSEU</name>
<feature type="compositionally biased region" description="Basic and acidic residues" evidence="1">
    <location>
        <begin position="97"/>
        <end position="114"/>
    </location>
</feature>
<keyword evidence="3" id="KW-1185">Reference proteome</keyword>
<feature type="region of interest" description="Disordered" evidence="1">
    <location>
        <begin position="92"/>
        <end position="114"/>
    </location>
</feature>
<proteinExistence type="predicted"/>
<dbReference type="EMBL" id="BAAAZN010000004">
    <property type="protein sequence ID" value="GAA3538219.1"/>
    <property type="molecule type" value="Genomic_DNA"/>
</dbReference>
<evidence type="ECO:0000313" key="3">
    <source>
        <dbReference type="Proteomes" id="UP001500689"/>
    </source>
</evidence>